<feature type="transmembrane region" description="Helical" evidence="8">
    <location>
        <begin position="24"/>
        <end position="43"/>
    </location>
</feature>
<keyword evidence="3" id="KW-0328">Glycosyltransferase</keyword>
<evidence type="ECO:0000256" key="3">
    <source>
        <dbReference type="ARBA" id="ARBA00022676"/>
    </source>
</evidence>
<evidence type="ECO:0000256" key="1">
    <source>
        <dbReference type="ARBA" id="ARBA00004651"/>
    </source>
</evidence>
<keyword evidence="5 8" id="KW-0812">Transmembrane</keyword>
<feature type="transmembrane region" description="Helical" evidence="8">
    <location>
        <begin position="55"/>
        <end position="74"/>
    </location>
</feature>
<feature type="transmembrane region" description="Helical" evidence="8">
    <location>
        <begin position="300"/>
        <end position="317"/>
    </location>
</feature>
<evidence type="ECO:0000256" key="8">
    <source>
        <dbReference type="SAM" id="Phobius"/>
    </source>
</evidence>
<feature type="transmembrane region" description="Helical" evidence="8">
    <location>
        <begin position="323"/>
        <end position="341"/>
    </location>
</feature>
<feature type="transmembrane region" description="Helical" evidence="8">
    <location>
        <begin position="153"/>
        <end position="175"/>
    </location>
</feature>
<feature type="transmembrane region" description="Helical" evidence="8">
    <location>
        <begin position="195"/>
        <end position="223"/>
    </location>
</feature>
<evidence type="ECO:0000313" key="9">
    <source>
        <dbReference type="EMBL" id="KKU82396.1"/>
    </source>
</evidence>
<evidence type="ECO:0000256" key="7">
    <source>
        <dbReference type="ARBA" id="ARBA00023136"/>
    </source>
</evidence>
<protein>
    <recommendedName>
        <fullName evidence="11">Glycosyltransferase RgtA/B/C/D-like domain-containing protein</fullName>
    </recommendedName>
</protein>
<feature type="transmembrane region" description="Helical" evidence="8">
    <location>
        <begin position="235"/>
        <end position="252"/>
    </location>
</feature>
<dbReference type="PANTHER" id="PTHR33908:SF11">
    <property type="entry name" value="MEMBRANE PROTEIN"/>
    <property type="match status" value="1"/>
</dbReference>
<keyword evidence="7 8" id="KW-0472">Membrane</keyword>
<dbReference type="GO" id="GO:0005886">
    <property type="term" value="C:plasma membrane"/>
    <property type="evidence" value="ECO:0007669"/>
    <property type="project" value="UniProtKB-SubCell"/>
</dbReference>
<feature type="transmembrane region" description="Helical" evidence="8">
    <location>
        <begin position="353"/>
        <end position="371"/>
    </location>
</feature>
<evidence type="ECO:0000256" key="5">
    <source>
        <dbReference type="ARBA" id="ARBA00022692"/>
    </source>
</evidence>
<dbReference type="GO" id="GO:0009103">
    <property type="term" value="P:lipopolysaccharide biosynthetic process"/>
    <property type="evidence" value="ECO:0007669"/>
    <property type="project" value="UniProtKB-ARBA"/>
</dbReference>
<keyword evidence="2" id="KW-1003">Cell membrane</keyword>
<dbReference type="InterPro" id="IPR050297">
    <property type="entry name" value="LipidA_mod_glycosyltrf_83"/>
</dbReference>
<proteinExistence type="predicted"/>
<comment type="subcellular location">
    <subcellularLocation>
        <location evidence="1">Cell membrane</location>
        <topology evidence="1">Multi-pass membrane protein</topology>
    </subcellularLocation>
</comment>
<gene>
    <name evidence="9" type="ORF">UY11_C0049G0005</name>
</gene>
<evidence type="ECO:0000256" key="6">
    <source>
        <dbReference type="ARBA" id="ARBA00022989"/>
    </source>
</evidence>
<organism evidence="9 10">
    <name type="scientific">Candidatus Amesbacteria bacterium GW2011_GWC2_47_8</name>
    <dbReference type="NCBI Taxonomy" id="1618367"/>
    <lineage>
        <taxon>Bacteria</taxon>
        <taxon>Candidatus Amesiibacteriota</taxon>
    </lineage>
</organism>
<accession>A0A0G1TKS3</accession>
<dbReference type="PANTHER" id="PTHR33908">
    <property type="entry name" value="MANNOSYLTRANSFERASE YKCB-RELATED"/>
    <property type="match status" value="1"/>
</dbReference>
<feature type="transmembrane region" description="Helical" evidence="8">
    <location>
        <begin position="258"/>
        <end position="279"/>
    </location>
</feature>
<keyword evidence="4" id="KW-0808">Transferase</keyword>
<sequence>MFTLAVFIGIYSYALAILGWLGRLGWGEIWGVTTVMLMVGLFHLRKFAVGQIGHIGLIGLIIAQAGVNLVGAMGPERGFDALWYHLPIPKIWLEAHKIFFIGGNLYYSAMPKLVDMLYVWGETPAKLMHLVFGLLSTAVTYKLARKWLEQKWALLAAVIFYSNLVVGWQSITAYIDLGRTFFEVLAFYLLVNKKIYKSAIVIGLAMATKIWAMGSLGILGVLVALGMGWRKSVKFVILALVVAAPWYVFAWASTGNPIYPIGSVPIDVVWGGINILRLADPINPIYVMVLPVIWMARKKIPVTIMAYCLLSFGMWYITPRTGGGRFLLPYLPVWSVAVAVVIKRLRDEEIKKFLVATVIALAVISIGYRAVANYGLMVRPRSSDLPVQLDLGRKT</sequence>
<evidence type="ECO:0000256" key="2">
    <source>
        <dbReference type="ARBA" id="ARBA00022475"/>
    </source>
</evidence>
<dbReference type="GO" id="GO:0016763">
    <property type="term" value="F:pentosyltransferase activity"/>
    <property type="evidence" value="ECO:0007669"/>
    <property type="project" value="TreeGrafter"/>
</dbReference>
<evidence type="ECO:0000256" key="4">
    <source>
        <dbReference type="ARBA" id="ARBA00022679"/>
    </source>
</evidence>
<evidence type="ECO:0008006" key="11">
    <source>
        <dbReference type="Google" id="ProtNLM"/>
    </source>
</evidence>
<reference evidence="9 10" key="1">
    <citation type="journal article" date="2015" name="Nature">
        <title>rRNA introns, odd ribosomes, and small enigmatic genomes across a large radiation of phyla.</title>
        <authorList>
            <person name="Brown C.T."/>
            <person name="Hug L.A."/>
            <person name="Thomas B.C."/>
            <person name="Sharon I."/>
            <person name="Castelle C.J."/>
            <person name="Singh A."/>
            <person name="Wilkins M.J."/>
            <person name="Williams K.H."/>
            <person name="Banfield J.F."/>
        </authorList>
    </citation>
    <scope>NUCLEOTIDE SEQUENCE [LARGE SCALE GENOMIC DNA]</scope>
</reference>
<dbReference type="Proteomes" id="UP000034265">
    <property type="component" value="Unassembled WGS sequence"/>
</dbReference>
<comment type="caution">
    <text evidence="9">The sequence shown here is derived from an EMBL/GenBank/DDBJ whole genome shotgun (WGS) entry which is preliminary data.</text>
</comment>
<keyword evidence="6 8" id="KW-1133">Transmembrane helix</keyword>
<name>A0A0G1TKS3_9BACT</name>
<feature type="transmembrane region" description="Helical" evidence="8">
    <location>
        <begin position="127"/>
        <end position="144"/>
    </location>
</feature>
<evidence type="ECO:0000313" key="10">
    <source>
        <dbReference type="Proteomes" id="UP000034265"/>
    </source>
</evidence>
<dbReference type="AlphaFoldDB" id="A0A0G1TKS3"/>
<dbReference type="EMBL" id="LCOT01000049">
    <property type="protein sequence ID" value="KKU82396.1"/>
    <property type="molecule type" value="Genomic_DNA"/>
</dbReference>